<feature type="chain" id="PRO_5030063598" description="LysM domain-containing protein" evidence="1">
    <location>
        <begin position="27"/>
        <end position="178"/>
    </location>
</feature>
<dbReference type="AlphaFoldDB" id="A0A347ZQW9"/>
<reference evidence="2 3" key="1">
    <citation type="submission" date="2018-08" db="EMBL/GenBank/DDBJ databases">
        <title>Genomic Encyclopedia of Type Strains, Phase IV (KMG-IV): sequencing the most valuable type-strain genomes for metagenomic binning, comparative biology and taxonomic classification.</title>
        <authorList>
            <person name="Goeker M."/>
        </authorList>
    </citation>
    <scope>NUCLEOTIDE SEQUENCE [LARGE SCALE GENOMIC DNA]</scope>
    <source>
        <strain evidence="2 3">DSM 23923</strain>
    </source>
</reference>
<feature type="signal peptide" evidence="1">
    <location>
        <begin position="1"/>
        <end position="26"/>
    </location>
</feature>
<proteinExistence type="predicted"/>
<dbReference type="EMBL" id="QUMS01000001">
    <property type="protein sequence ID" value="REG11746.1"/>
    <property type="molecule type" value="Genomic_DNA"/>
</dbReference>
<dbReference type="RefSeq" id="WP_116224861.1">
    <property type="nucleotide sequence ID" value="NZ_AP018437.1"/>
</dbReference>
<evidence type="ECO:0000256" key="1">
    <source>
        <dbReference type="SAM" id="SignalP"/>
    </source>
</evidence>
<evidence type="ECO:0000313" key="2">
    <source>
        <dbReference type="EMBL" id="REG11746.1"/>
    </source>
</evidence>
<protein>
    <recommendedName>
        <fullName evidence="4">LysM domain-containing protein</fullName>
    </recommendedName>
</protein>
<dbReference type="Proteomes" id="UP000256388">
    <property type="component" value="Unassembled WGS sequence"/>
</dbReference>
<evidence type="ECO:0000313" key="3">
    <source>
        <dbReference type="Proteomes" id="UP000256388"/>
    </source>
</evidence>
<organism evidence="2 3">
    <name type="scientific">Pelolinea submarina</name>
    <dbReference type="NCBI Taxonomy" id="913107"/>
    <lineage>
        <taxon>Bacteria</taxon>
        <taxon>Bacillati</taxon>
        <taxon>Chloroflexota</taxon>
        <taxon>Anaerolineae</taxon>
        <taxon>Anaerolineales</taxon>
        <taxon>Anaerolineaceae</taxon>
        <taxon>Pelolinea</taxon>
    </lineage>
</organism>
<comment type="caution">
    <text evidence="2">The sequence shown here is derived from an EMBL/GenBank/DDBJ whole genome shotgun (WGS) entry which is preliminary data.</text>
</comment>
<name>A0A347ZQW9_9CHLR</name>
<sequence>MNTRKTIVSVAVALTILLASSGAAFAQSAADETAGWGTGVAIDASLDEYMIPAIAEVLGMSAADVAAQYDAGATFTSIALAQGVPVAEVADLFDSVRAKAIDMAVADGALTVEEAAWLQSVQQGGNARGAATGSRGSGLTACDGTCLYDGTPQYLNQRVGSSYGAMGSMNSMGRGGRR</sequence>
<keyword evidence="3" id="KW-1185">Reference proteome</keyword>
<gene>
    <name evidence="2" type="ORF">DFR64_1638</name>
</gene>
<evidence type="ECO:0008006" key="4">
    <source>
        <dbReference type="Google" id="ProtNLM"/>
    </source>
</evidence>
<keyword evidence="1" id="KW-0732">Signal</keyword>
<accession>A0A347ZQW9</accession>